<protein>
    <recommendedName>
        <fullName evidence="1">ATPase AAA-type core domain-containing protein</fullName>
    </recommendedName>
</protein>
<keyword evidence="3" id="KW-1185">Reference proteome</keyword>
<evidence type="ECO:0000259" key="1">
    <source>
        <dbReference type="Pfam" id="PF00004"/>
    </source>
</evidence>
<comment type="caution">
    <text evidence="2">The sequence shown here is derived from an EMBL/GenBank/DDBJ whole genome shotgun (WGS) entry which is preliminary data.</text>
</comment>
<dbReference type="GO" id="GO:0016887">
    <property type="term" value="F:ATP hydrolysis activity"/>
    <property type="evidence" value="ECO:0007669"/>
    <property type="project" value="InterPro"/>
</dbReference>
<accession>A0A918W134</accession>
<dbReference type="SUPFAM" id="SSF52540">
    <property type="entry name" value="P-loop containing nucleoside triphosphate hydrolases"/>
    <property type="match status" value="1"/>
</dbReference>
<sequence length="323" mass="37654">MYVGYFGVIPSEYIFSQVDIKQFYELFPVKFEEWILGEHEYLKQDREDWKSDKIYVLKENILIEKDAEEISISFQNKNNELVQKIIDFTRTLVRKKERKAHINLIIMKLNGLDNKKIEFEKPELELSKMYNDDFSSFHHKILAILREDNKSGLHLLYGKPGTGKSTYIRYLCGQVEKEIVFLPGQMAQNLDNIAMTKYLMDNPNSILVIEDAEELIVSRDQQRNSNLAMILNITDGILGESLGIQIIATFNTDLKNIDPALRRKGRLKSSYEFKALSPEKASILLQEQAFEYTPEKEMTLAEIFNNDEEEQYPGQERKAVGFR</sequence>
<dbReference type="GO" id="GO:0005524">
    <property type="term" value="F:ATP binding"/>
    <property type="evidence" value="ECO:0007669"/>
    <property type="project" value="InterPro"/>
</dbReference>
<reference evidence="2" key="2">
    <citation type="submission" date="2020-09" db="EMBL/GenBank/DDBJ databases">
        <authorList>
            <person name="Sun Q."/>
            <person name="Kim S."/>
        </authorList>
    </citation>
    <scope>NUCLEOTIDE SEQUENCE</scope>
    <source>
        <strain evidence="2">KCTC 12719</strain>
    </source>
</reference>
<dbReference type="EMBL" id="BMXB01000018">
    <property type="protein sequence ID" value="GHA47891.1"/>
    <property type="molecule type" value="Genomic_DNA"/>
</dbReference>
<dbReference type="AlphaFoldDB" id="A0A918W134"/>
<organism evidence="2 3">
    <name type="scientific">Salinimicrobium marinum</name>
    <dbReference type="NCBI Taxonomy" id="680283"/>
    <lineage>
        <taxon>Bacteria</taxon>
        <taxon>Pseudomonadati</taxon>
        <taxon>Bacteroidota</taxon>
        <taxon>Flavobacteriia</taxon>
        <taxon>Flavobacteriales</taxon>
        <taxon>Flavobacteriaceae</taxon>
        <taxon>Salinimicrobium</taxon>
    </lineage>
</organism>
<dbReference type="Gene3D" id="3.40.50.300">
    <property type="entry name" value="P-loop containing nucleotide triphosphate hydrolases"/>
    <property type="match status" value="1"/>
</dbReference>
<name>A0A918W134_9FLAO</name>
<feature type="domain" description="ATPase AAA-type core" evidence="1">
    <location>
        <begin position="155"/>
        <end position="273"/>
    </location>
</feature>
<dbReference type="InterPro" id="IPR003959">
    <property type="entry name" value="ATPase_AAA_core"/>
</dbReference>
<dbReference type="InterPro" id="IPR027417">
    <property type="entry name" value="P-loop_NTPase"/>
</dbReference>
<gene>
    <name evidence="2" type="ORF">GCM10007103_31030</name>
</gene>
<evidence type="ECO:0000313" key="2">
    <source>
        <dbReference type="EMBL" id="GHA47891.1"/>
    </source>
</evidence>
<dbReference type="Pfam" id="PF00004">
    <property type="entry name" value="AAA"/>
    <property type="match status" value="1"/>
</dbReference>
<evidence type="ECO:0000313" key="3">
    <source>
        <dbReference type="Proteomes" id="UP000610456"/>
    </source>
</evidence>
<dbReference type="InterPro" id="IPR050747">
    <property type="entry name" value="Mitochondrial_chaperone_BCS1"/>
</dbReference>
<dbReference type="PANTHER" id="PTHR23070">
    <property type="entry name" value="BCS1 AAA-TYPE ATPASE"/>
    <property type="match status" value="1"/>
</dbReference>
<proteinExistence type="predicted"/>
<reference evidence="2" key="1">
    <citation type="journal article" date="2014" name="Int. J. Syst. Evol. Microbiol.">
        <title>Complete genome sequence of Corynebacterium casei LMG S-19264T (=DSM 44701T), isolated from a smear-ripened cheese.</title>
        <authorList>
            <consortium name="US DOE Joint Genome Institute (JGI-PGF)"/>
            <person name="Walter F."/>
            <person name="Albersmeier A."/>
            <person name="Kalinowski J."/>
            <person name="Ruckert C."/>
        </authorList>
    </citation>
    <scope>NUCLEOTIDE SEQUENCE</scope>
    <source>
        <strain evidence="2">KCTC 12719</strain>
    </source>
</reference>
<dbReference type="Proteomes" id="UP000610456">
    <property type="component" value="Unassembled WGS sequence"/>
</dbReference>